<dbReference type="Proteomes" id="UP000019375">
    <property type="component" value="Unassembled WGS sequence"/>
</dbReference>
<dbReference type="GO" id="GO:0061908">
    <property type="term" value="C:phagophore"/>
    <property type="evidence" value="ECO:0007669"/>
    <property type="project" value="TreeGrafter"/>
</dbReference>
<dbReference type="Pfam" id="PF13329">
    <property type="entry name" value="ATG2_CAD"/>
    <property type="match status" value="2"/>
</dbReference>
<evidence type="ECO:0000256" key="7">
    <source>
        <dbReference type="ARBA" id="ARBA00023006"/>
    </source>
</evidence>
<dbReference type="GO" id="GO:0032266">
    <property type="term" value="F:phosphatidylinositol-3-phosphate binding"/>
    <property type="evidence" value="ECO:0007669"/>
    <property type="project" value="TreeGrafter"/>
</dbReference>
<dbReference type="PANTHER" id="PTHR13190">
    <property type="entry name" value="AUTOPHAGY-RELATED 2, ISOFORM A"/>
    <property type="match status" value="1"/>
</dbReference>
<evidence type="ECO:0000313" key="13">
    <source>
        <dbReference type="EMBL" id="CDF89263.1"/>
    </source>
</evidence>
<comment type="subcellular location">
    <subcellularLocation>
        <location evidence="1">Endoplasmic reticulum membrane</location>
        <topology evidence="1">Peripheral membrane protein</topology>
    </subcellularLocation>
    <subcellularLocation>
        <location evidence="2">Preautophagosomal structure membrane</location>
        <topology evidence="2">Peripheral membrane protein</topology>
    </subcellularLocation>
</comment>
<comment type="catalytic activity">
    <reaction evidence="10">
        <text>a 1,2-diacyl-sn-glycero-3-phospho-L-serine(in) = a 1,2-diacyl-sn-glycero-3-phospho-L-serine(out)</text>
        <dbReference type="Rhea" id="RHEA:38663"/>
        <dbReference type="ChEBI" id="CHEBI:57262"/>
    </reaction>
</comment>
<evidence type="ECO:0000313" key="14">
    <source>
        <dbReference type="Proteomes" id="UP000019375"/>
    </source>
</evidence>
<reference evidence="14" key="1">
    <citation type="journal article" date="2013" name="Genome Announc.">
        <title>Genome sequence of the food spoilage yeast Zygosaccharomyces bailii CLIB 213(T).</title>
        <authorList>
            <person name="Galeote V."/>
            <person name="Bigey F."/>
            <person name="Devillers H."/>
            <person name="Neuveglise C."/>
            <person name="Dequin S."/>
        </authorList>
    </citation>
    <scope>NUCLEOTIDE SEQUENCE [LARGE SCALE GENOMIC DNA]</scope>
    <source>
        <strain evidence="14">CLIB 213 / ATCC 58445 / CBS 680 / CCRC 21525 / NBRC 1098 / NCYC 1416 / NRRL Y-2227</strain>
    </source>
</reference>
<dbReference type="GO" id="GO:0006869">
    <property type="term" value="P:lipid transport"/>
    <property type="evidence" value="ECO:0007669"/>
    <property type="project" value="UniProtKB-KW"/>
</dbReference>
<comment type="catalytic activity">
    <reaction evidence="11">
        <text>a 1,2-diacyl-sn-glycero-3-phosphoethanolamine(in) = a 1,2-diacyl-sn-glycero-3-phosphoethanolamine(out)</text>
        <dbReference type="Rhea" id="RHEA:38895"/>
        <dbReference type="ChEBI" id="CHEBI:64612"/>
    </reaction>
</comment>
<evidence type="ECO:0000256" key="1">
    <source>
        <dbReference type="ARBA" id="ARBA00004406"/>
    </source>
</evidence>
<evidence type="ECO:0000256" key="3">
    <source>
        <dbReference type="ARBA" id="ARBA00009714"/>
    </source>
</evidence>
<dbReference type="PANTHER" id="PTHR13190:SF1">
    <property type="entry name" value="AUTOPHAGY-RELATED 2, ISOFORM A"/>
    <property type="match status" value="1"/>
</dbReference>
<sequence>MAFWLPQMIQKRLLLYVLQQVSVFSSVDLSNLHVSLGSSSQFSFNDVNLVVDEISIPGLDMQSGTITHLDIRLNVSGGVSVYGKGIELVVRPQCSTQDSDSGNFSLAKSIQDLTNSIMQFKDSNQTGVSNVENELNSEFLTSPATTSSSSSLSSREEIEAAPAVSTLETVKNRILNVALSKLMITFEDVTFKLLFEDYEVIEVKLEKICLKTGENNVRKITVHNLDAIKMKTNVDVPKNLSSTIYYSQSESASMYMSAMESPKNEPVDSNEEQSGSVTDLIRVNSIDISFEGLASIEDLSLRDLMVDVDIIRIFADNWLDVGESVLDFVIAVLSKEPTDKTSQPSGLTGYKRFQKEQDILEGIAFLAIKSNVIQMDLAQNFTLLLRTVNLDSLGNKEYVVTVDSFEFRGDGLSSSHPKSPIIRGIIKPKESRLSILHDVNISLTIPALEELLTFSQRITEFLSSFESKLSKKSLLKKKSSEGMRFLTATRCINITLPLAKYDLILKVENAGSNTSSDIFKTNSLKILRRRLGQIDVLLNISGVCVTLSKSRIQLDAYDENLDDSLLTSKILCTIKDITLEDDFVMLQGLLDEFRHLSLLFSAPRRKKDKERKNSYLKRSVRILHSSNLIYKNTAAASFALMVDSIKLRLKSFLKREFGTLDGKLTDITFATTQEGNFVAFAKHLILNRLFGDNEQAIVSPIKPTINERPIFFFQRKNNGRTRITLCNLSFHYYAKWLDLFSERNSKSKRPTSNEKSNAKKELPSNAFAWELKLIDCSVFLLPYRLNAGLMLVVDRMAMNGKSFFLQSKSLLNSGTLLLVDDVCNIKRQDNKEWSSLTSLYAHQGFSAIGKIDTLSIITCYANSTISLHVKLHNLMLSLCADSAHTLIQLCIDLKLPVTFPDEDKYNYNDAEVADVFNEIDPDFFNSSHIKQEGKINNKDDLIVVEDIFLDGAKPRDVANEINSIGSIDETTIDTSSDFTSRTINFHEGYLDIDRGEEETQVEDHEQDIEFKIEVDVEKVSIKLFDGYDWKYSRNFISLTIDQLDREVKAIEGEHPVDGKVQMSVFDSIYVTADTSDDVDLKKRVSEEIQVEKKSSVSIKKANLHPSRFYKALISLEKIKLSFTGYRYDNPSKFESDGSADTLNKCDLSVQKFEILDNVPTSTWNKFMTLSRHEQWSRDRAMLCAQFSTVRPIDYLMATEMITKLEVAPLRLHVDQDALDFLVKFGEFKDKRFELIDDYPDTLFMQKFTTNSVKLKLDYKPKKVDYAGLRSGHTSELMNFFILEGAKLTLKGVVLYGVNGFPDMASTLKAVWAPDIASKQLPGVLEGFAPVKSIAALGSGVKALVTVPLTEYRQDRRLGKSLKNGCNVFLKTATGDFVKVGVKLASGTQAILENTEGIFGGVGVDGRLPRSEEPVVNMDSLLKEDQLVGGSNPKIRGQRPAALVIDPYKTDGGQPKIVSLYADQPLDLHKGLEEAYLSLEKHMHLVYDVLWKTKGEIEDCQAGTAAAAVTAAKVAPVAIIRPVIGATEAVVRTLQGISNQFDKDQIRGFNDKYKSQTG</sequence>
<name>A0A8J2T6L9_ZYGB2</name>
<dbReference type="EMBL" id="HG316457">
    <property type="protein sequence ID" value="CDF89263.1"/>
    <property type="molecule type" value="Genomic_DNA"/>
</dbReference>
<evidence type="ECO:0000256" key="6">
    <source>
        <dbReference type="ARBA" id="ARBA00022824"/>
    </source>
</evidence>
<evidence type="ECO:0000256" key="12">
    <source>
        <dbReference type="ARBA" id="ARBA00024631"/>
    </source>
</evidence>
<accession>A0A8J2T6L9</accession>
<evidence type="ECO:0000256" key="5">
    <source>
        <dbReference type="ARBA" id="ARBA00022448"/>
    </source>
</evidence>
<dbReference type="GO" id="GO:0061723">
    <property type="term" value="P:glycophagy"/>
    <property type="evidence" value="ECO:0007669"/>
    <property type="project" value="TreeGrafter"/>
</dbReference>
<evidence type="ECO:0000256" key="11">
    <source>
        <dbReference type="ARBA" id="ARBA00024615"/>
    </source>
</evidence>
<dbReference type="GO" id="GO:0000422">
    <property type="term" value="P:autophagy of mitochondrion"/>
    <property type="evidence" value="ECO:0007669"/>
    <property type="project" value="TreeGrafter"/>
</dbReference>
<organism evidence="13 14">
    <name type="scientific">Zygosaccharomyces bailii (strain CLIB 213 / ATCC 58445 / CBS 680 / BCRC 21525 / NBRC 1098 / NCYC 1416 / NRRL Y-2227)</name>
    <dbReference type="NCBI Taxonomy" id="1333698"/>
    <lineage>
        <taxon>Eukaryota</taxon>
        <taxon>Fungi</taxon>
        <taxon>Dikarya</taxon>
        <taxon>Ascomycota</taxon>
        <taxon>Saccharomycotina</taxon>
        <taxon>Saccharomycetes</taxon>
        <taxon>Saccharomycetales</taxon>
        <taxon>Saccharomycetaceae</taxon>
        <taxon>Zygosaccharomyces</taxon>
    </lineage>
</organism>
<keyword evidence="7" id="KW-0072">Autophagy</keyword>
<keyword evidence="8" id="KW-0445">Lipid transport</keyword>
<dbReference type="GO" id="GO:0034727">
    <property type="term" value="P:piecemeal microautophagy of the nucleus"/>
    <property type="evidence" value="ECO:0007669"/>
    <property type="project" value="TreeGrafter"/>
</dbReference>
<dbReference type="GO" id="GO:0034045">
    <property type="term" value="C:phagophore assembly site membrane"/>
    <property type="evidence" value="ECO:0007669"/>
    <property type="project" value="UniProtKB-SubCell"/>
</dbReference>
<dbReference type="InterPro" id="IPR026849">
    <property type="entry name" value="ATG2"/>
</dbReference>
<comment type="similarity">
    <text evidence="3">Belongs to the ATG2 family.</text>
</comment>
<keyword evidence="14" id="KW-1185">Reference proteome</keyword>
<gene>
    <name evidence="13" type="ORF">BN860_00144g</name>
</gene>
<dbReference type="GO" id="GO:0061709">
    <property type="term" value="P:reticulophagy"/>
    <property type="evidence" value="ECO:0007669"/>
    <property type="project" value="TreeGrafter"/>
</dbReference>
<keyword evidence="5" id="KW-0813">Transport</keyword>
<evidence type="ECO:0000256" key="9">
    <source>
        <dbReference type="ARBA" id="ARBA00023136"/>
    </source>
</evidence>
<evidence type="ECO:0000256" key="10">
    <source>
        <dbReference type="ARBA" id="ARBA00024479"/>
    </source>
</evidence>
<keyword evidence="9" id="KW-0472">Membrane</keyword>
<evidence type="ECO:0000256" key="4">
    <source>
        <dbReference type="ARBA" id="ARBA00018070"/>
    </source>
</evidence>
<dbReference type="GO" id="GO:0043495">
    <property type="term" value="F:protein-membrane adaptor activity"/>
    <property type="evidence" value="ECO:0007669"/>
    <property type="project" value="TreeGrafter"/>
</dbReference>
<dbReference type="GO" id="GO:0005789">
    <property type="term" value="C:endoplasmic reticulum membrane"/>
    <property type="evidence" value="ECO:0007669"/>
    <property type="project" value="UniProtKB-SubCell"/>
</dbReference>
<dbReference type="OrthoDB" id="18982at2759"/>
<evidence type="ECO:0000256" key="8">
    <source>
        <dbReference type="ARBA" id="ARBA00023055"/>
    </source>
</evidence>
<comment type="catalytic activity">
    <reaction evidence="12">
        <text>a 1,2-diacyl-sn-glycero-3-phosphocholine(in) = a 1,2-diacyl-sn-glycero-3-phosphocholine(out)</text>
        <dbReference type="Rhea" id="RHEA:38571"/>
        <dbReference type="ChEBI" id="CHEBI:57643"/>
    </reaction>
</comment>
<dbReference type="GO" id="GO:0000045">
    <property type="term" value="P:autophagosome assembly"/>
    <property type="evidence" value="ECO:0007669"/>
    <property type="project" value="TreeGrafter"/>
</dbReference>
<protein>
    <recommendedName>
        <fullName evidence="4">Autophagy-related protein 2</fullName>
    </recommendedName>
</protein>
<evidence type="ECO:0000256" key="2">
    <source>
        <dbReference type="ARBA" id="ARBA00004623"/>
    </source>
</evidence>
<proteinExistence type="inferred from homology"/>
<keyword evidence="6" id="KW-0256">Endoplasmic reticulum</keyword>